<gene>
    <name evidence="1" type="ORF">DERF_013316</name>
</gene>
<evidence type="ECO:0000313" key="2">
    <source>
        <dbReference type="Proteomes" id="UP000790347"/>
    </source>
</evidence>
<protein>
    <submittedName>
        <fullName evidence="1">Uncharacterized protein</fullName>
    </submittedName>
</protein>
<dbReference type="Proteomes" id="UP000790347">
    <property type="component" value="Unassembled WGS sequence"/>
</dbReference>
<sequence length="110" mass="13121">MNLMIKRIYFEKLSLLLKNISCCSPYFFSNSGYFSKFVFLSLFPEKFSNRIESNLIVIRNFKTNSDDDDEMILFIDSFLNPFHSFKIMKLKLEYSGCAITIIKFSFLWFE</sequence>
<reference evidence="1" key="1">
    <citation type="submission" date="2013-05" db="EMBL/GenBank/DDBJ databases">
        <authorList>
            <person name="Yim A.K.Y."/>
            <person name="Chan T.F."/>
            <person name="Ji K.M."/>
            <person name="Liu X.Y."/>
            <person name="Zhou J.W."/>
            <person name="Li R.Q."/>
            <person name="Yang K.Y."/>
            <person name="Li J."/>
            <person name="Li M."/>
            <person name="Law P.T.W."/>
            <person name="Wu Y.L."/>
            <person name="Cai Z.L."/>
            <person name="Qin H."/>
            <person name="Bao Y."/>
            <person name="Leung R.K.K."/>
            <person name="Ng P.K.S."/>
            <person name="Zou J."/>
            <person name="Zhong X.J."/>
            <person name="Ran P.X."/>
            <person name="Zhong N.S."/>
            <person name="Liu Z.G."/>
            <person name="Tsui S.K.W."/>
        </authorList>
    </citation>
    <scope>NUCLEOTIDE SEQUENCE</scope>
    <source>
        <strain evidence="1">Derf</strain>
        <tissue evidence="1">Whole organism</tissue>
    </source>
</reference>
<keyword evidence="2" id="KW-1185">Reference proteome</keyword>
<organism evidence="1 2">
    <name type="scientific">Dermatophagoides farinae</name>
    <name type="common">American house dust mite</name>
    <dbReference type="NCBI Taxonomy" id="6954"/>
    <lineage>
        <taxon>Eukaryota</taxon>
        <taxon>Metazoa</taxon>
        <taxon>Ecdysozoa</taxon>
        <taxon>Arthropoda</taxon>
        <taxon>Chelicerata</taxon>
        <taxon>Arachnida</taxon>
        <taxon>Acari</taxon>
        <taxon>Acariformes</taxon>
        <taxon>Sarcoptiformes</taxon>
        <taxon>Astigmata</taxon>
        <taxon>Psoroptidia</taxon>
        <taxon>Analgoidea</taxon>
        <taxon>Pyroglyphidae</taxon>
        <taxon>Dermatophagoidinae</taxon>
        <taxon>Dermatophagoides</taxon>
    </lineage>
</organism>
<dbReference type="EMBL" id="ASGP02000007">
    <property type="protein sequence ID" value="KAH9497321.1"/>
    <property type="molecule type" value="Genomic_DNA"/>
</dbReference>
<proteinExistence type="predicted"/>
<reference evidence="1" key="2">
    <citation type="journal article" date="2022" name="Res Sq">
        <title>Comparative Genomics Reveals Insights into the Divergent Evolution of Astigmatic Mites and Household Pest Adaptations.</title>
        <authorList>
            <person name="Xiong Q."/>
            <person name="Wan A.T.-Y."/>
            <person name="Liu X.-Y."/>
            <person name="Fung C.S.-H."/>
            <person name="Xiao X."/>
            <person name="Malainual N."/>
            <person name="Hou J."/>
            <person name="Wang L."/>
            <person name="Wang M."/>
            <person name="Yang K."/>
            <person name="Cui Y."/>
            <person name="Leung E."/>
            <person name="Nong W."/>
            <person name="Shin S.-K."/>
            <person name="Au S."/>
            <person name="Jeong K.Y."/>
            <person name="Chew F.T."/>
            <person name="Hui J."/>
            <person name="Leung T.F."/>
            <person name="Tungtrongchitr A."/>
            <person name="Zhong N."/>
            <person name="Liu Z."/>
            <person name="Tsui S."/>
        </authorList>
    </citation>
    <scope>NUCLEOTIDE SEQUENCE</scope>
    <source>
        <strain evidence="1">Derf</strain>
        <tissue evidence="1">Whole organism</tissue>
    </source>
</reference>
<accession>A0A922HPX2</accession>
<dbReference type="AlphaFoldDB" id="A0A922HPX2"/>
<name>A0A922HPX2_DERFA</name>
<evidence type="ECO:0000313" key="1">
    <source>
        <dbReference type="EMBL" id="KAH9497321.1"/>
    </source>
</evidence>
<comment type="caution">
    <text evidence="1">The sequence shown here is derived from an EMBL/GenBank/DDBJ whole genome shotgun (WGS) entry which is preliminary data.</text>
</comment>